<sequence length="74" mass="8387">MPIQQKVVNVVYHYSHDALITCNQAELNSALDDGWQFKSAAPNYAAMTPYILNSPYLGMSYLFEKADESENQLK</sequence>
<evidence type="ECO:0008006" key="2">
    <source>
        <dbReference type="Google" id="ProtNLM"/>
    </source>
</evidence>
<name>A0A644SYC1_9ZZZZ</name>
<organism evidence="1">
    <name type="scientific">bioreactor metagenome</name>
    <dbReference type="NCBI Taxonomy" id="1076179"/>
    <lineage>
        <taxon>unclassified sequences</taxon>
        <taxon>metagenomes</taxon>
        <taxon>ecological metagenomes</taxon>
    </lineage>
</organism>
<dbReference type="AlphaFoldDB" id="A0A644SYC1"/>
<proteinExistence type="predicted"/>
<reference evidence="1" key="1">
    <citation type="submission" date="2019-08" db="EMBL/GenBank/DDBJ databases">
        <authorList>
            <person name="Kucharzyk K."/>
            <person name="Murdoch R.W."/>
            <person name="Higgins S."/>
            <person name="Loffler F."/>
        </authorList>
    </citation>
    <scope>NUCLEOTIDE SEQUENCE</scope>
</reference>
<dbReference type="EMBL" id="VSSQ01000007">
    <property type="protein sequence ID" value="MPL58732.1"/>
    <property type="molecule type" value="Genomic_DNA"/>
</dbReference>
<protein>
    <recommendedName>
        <fullName evidence="2">DUF4177 domain-containing protein</fullName>
    </recommendedName>
</protein>
<comment type="caution">
    <text evidence="1">The sequence shown here is derived from an EMBL/GenBank/DDBJ whole genome shotgun (WGS) entry which is preliminary data.</text>
</comment>
<gene>
    <name evidence="1" type="ORF">SDC9_04274</name>
</gene>
<evidence type="ECO:0000313" key="1">
    <source>
        <dbReference type="EMBL" id="MPL58732.1"/>
    </source>
</evidence>
<accession>A0A644SYC1</accession>